<organism evidence="1 2">
    <name type="scientific">Jeotgalibacillus malaysiensis</name>
    <dbReference type="NCBI Taxonomy" id="1508404"/>
    <lineage>
        <taxon>Bacteria</taxon>
        <taxon>Bacillati</taxon>
        <taxon>Bacillota</taxon>
        <taxon>Bacilli</taxon>
        <taxon>Bacillales</taxon>
        <taxon>Caryophanaceae</taxon>
        <taxon>Jeotgalibacillus</taxon>
    </lineage>
</organism>
<dbReference type="BioCyc" id="JESP1508404:G14D9-13599-MONOMER"/>
<evidence type="ECO:0000313" key="2">
    <source>
        <dbReference type="Proteomes" id="UP000031449"/>
    </source>
</evidence>
<dbReference type="AlphaFoldDB" id="A0A0B5AYK1"/>
<gene>
    <name evidence="1" type="ORF">JMA_42760</name>
</gene>
<evidence type="ECO:0000313" key="1">
    <source>
        <dbReference type="EMBL" id="AJD93593.1"/>
    </source>
</evidence>
<name>A0A0B5AYK1_9BACL</name>
<accession>A0A0B5AYK1</accession>
<geneLocation type="plasmid" evidence="2"/>
<keyword evidence="1" id="KW-0614">Plasmid</keyword>
<keyword evidence="2" id="KW-1185">Reference proteome</keyword>
<protein>
    <submittedName>
        <fullName evidence="1">Uncharacterized protein</fullName>
    </submittedName>
</protein>
<dbReference type="Proteomes" id="UP000031449">
    <property type="component" value="Plasmid unnamed"/>
</dbReference>
<proteinExistence type="predicted"/>
<dbReference type="EMBL" id="CP009417">
    <property type="protein sequence ID" value="AJD93593.1"/>
    <property type="molecule type" value="Genomic_DNA"/>
</dbReference>
<dbReference type="KEGG" id="jeo:JMA_42760"/>
<sequence>MNTREEAIKEFNAFFDGVDASIISESAKKEFKKAPTQWHRLVEAMLLDEADKLEEPDARPMFKRQFATIHEKISMKTSLKAFTEWLKEESLQIDANEKDRLVLIPGDGKDRYQALDAFGDKFFW</sequence>
<dbReference type="HOGENOM" id="CLU_2000826_0_0_9"/>
<reference evidence="1 2" key="1">
    <citation type="submission" date="2014-08" db="EMBL/GenBank/DDBJ databases">
        <title>Complete genome of a marine bacteria Jeotgalibacillus malaysiensis.</title>
        <authorList>
            <person name="Yaakop A.S."/>
            <person name="Chan K.-G."/>
            <person name="Goh K.M."/>
        </authorList>
    </citation>
    <scope>NUCLEOTIDE SEQUENCE [LARGE SCALE GENOMIC DNA]</scope>
    <source>
        <strain evidence="1 2">D5</strain>
        <plasmid evidence="2">Plasmid</plasmid>
    </source>
</reference>